<keyword evidence="1" id="KW-0472">Membrane</keyword>
<feature type="transmembrane region" description="Helical" evidence="1">
    <location>
        <begin position="183"/>
        <end position="204"/>
    </location>
</feature>
<reference evidence="2" key="2">
    <citation type="submission" date="2020-09" db="EMBL/GenBank/DDBJ databases">
        <authorList>
            <person name="Sun Q."/>
            <person name="Zhou Y."/>
        </authorList>
    </citation>
    <scope>NUCLEOTIDE SEQUENCE</scope>
    <source>
        <strain evidence="2">CGMCC 1.16067</strain>
    </source>
</reference>
<name>A0A917EZS0_9ACTN</name>
<dbReference type="Proteomes" id="UP000649179">
    <property type="component" value="Unassembled WGS sequence"/>
</dbReference>
<evidence type="ECO:0000256" key="1">
    <source>
        <dbReference type="SAM" id="Phobius"/>
    </source>
</evidence>
<feature type="transmembrane region" description="Helical" evidence="1">
    <location>
        <begin position="133"/>
        <end position="151"/>
    </location>
</feature>
<feature type="transmembrane region" description="Helical" evidence="1">
    <location>
        <begin position="57"/>
        <end position="75"/>
    </location>
</feature>
<evidence type="ECO:0000313" key="3">
    <source>
        <dbReference type="Proteomes" id="UP000649179"/>
    </source>
</evidence>
<dbReference type="AlphaFoldDB" id="A0A917EZS0"/>
<feature type="transmembrane region" description="Helical" evidence="1">
    <location>
        <begin position="108"/>
        <end position="127"/>
    </location>
</feature>
<keyword evidence="1" id="KW-1133">Transmembrane helix</keyword>
<organism evidence="2 3">
    <name type="scientific">Marmoricola endophyticus</name>
    <dbReference type="NCBI Taxonomy" id="2040280"/>
    <lineage>
        <taxon>Bacteria</taxon>
        <taxon>Bacillati</taxon>
        <taxon>Actinomycetota</taxon>
        <taxon>Actinomycetes</taxon>
        <taxon>Propionibacteriales</taxon>
        <taxon>Nocardioidaceae</taxon>
        <taxon>Marmoricola</taxon>
    </lineage>
</organism>
<keyword evidence="3" id="KW-1185">Reference proteome</keyword>
<feature type="transmembrane region" description="Helical" evidence="1">
    <location>
        <begin position="81"/>
        <end position="101"/>
    </location>
</feature>
<accession>A0A917EZS0</accession>
<gene>
    <name evidence="2" type="ORF">GCM10011519_06870</name>
</gene>
<feature type="transmembrane region" description="Helical" evidence="1">
    <location>
        <begin position="12"/>
        <end position="36"/>
    </location>
</feature>
<dbReference type="EMBL" id="BMKQ01000001">
    <property type="protein sequence ID" value="GGF35961.1"/>
    <property type="molecule type" value="Genomic_DNA"/>
</dbReference>
<evidence type="ECO:0000313" key="2">
    <source>
        <dbReference type="EMBL" id="GGF35961.1"/>
    </source>
</evidence>
<evidence type="ECO:0008006" key="4">
    <source>
        <dbReference type="Google" id="ProtNLM"/>
    </source>
</evidence>
<protein>
    <recommendedName>
        <fullName evidence="4">Prepilin peptidase</fullName>
    </recommendedName>
</protein>
<sequence>MTQDVALDWPSAAWPVGLAAGALLGLLVPWLVARILEPAHAEPDKRRYVDLAAARGLRLGSVVTGAVALGAMAGGTGWRWVLVPVALWVPLGVALAVVDWATLRLPTYYLAPAYPVTAVLLAAVAGLERDLDTVVRALAGWVLVGGFYLVLNLLGPRLVGYGDVRLAGLLGPLLGAVGWSELVVGLVLPFLGFGLVGVGLVVVHRDLGQLRRRLPFGPAMLGGAVVAVAAGPLIASWYLVGTP</sequence>
<feature type="transmembrane region" description="Helical" evidence="1">
    <location>
        <begin position="216"/>
        <end position="240"/>
    </location>
</feature>
<comment type="caution">
    <text evidence="2">The sequence shown here is derived from an EMBL/GenBank/DDBJ whole genome shotgun (WGS) entry which is preliminary data.</text>
</comment>
<reference evidence="2" key="1">
    <citation type="journal article" date="2014" name="Int. J. Syst. Evol. Microbiol.">
        <title>Complete genome sequence of Corynebacterium casei LMG S-19264T (=DSM 44701T), isolated from a smear-ripened cheese.</title>
        <authorList>
            <consortium name="US DOE Joint Genome Institute (JGI-PGF)"/>
            <person name="Walter F."/>
            <person name="Albersmeier A."/>
            <person name="Kalinowski J."/>
            <person name="Ruckert C."/>
        </authorList>
    </citation>
    <scope>NUCLEOTIDE SEQUENCE</scope>
    <source>
        <strain evidence="2">CGMCC 1.16067</strain>
    </source>
</reference>
<proteinExistence type="predicted"/>
<keyword evidence="1" id="KW-0812">Transmembrane</keyword>
<dbReference type="RefSeq" id="WP_188778247.1">
    <property type="nucleotide sequence ID" value="NZ_BMKQ01000001.1"/>
</dbReference>